<organism evidence="14 15">
    <name type="scientific">Mariprofundus erugo</name>
    <dbReference type="NCBI Taxonomy" id="2528639"/>
    <lineage>
        <taxon>Bacteria</taxon>
        <taxon>Pseudomonadati</taxon>
        <taxon>Pseudomonadota</taxon>
        <taxon>Candidatius Mariprofundia</taxon>
        <taxon>Mariprofundales</taxon>
        <taxon>Mariprofundaceae</taxon>
        <taxon>Mariprofundus</taxon>
    </lineage>
</organism>
<evidence type="ECO:0000313" key="15">
    <source>
        <dbReference type="Proteomes" id="UP000306585"/>
    </source>
</evidence>
<feature type="domain" description="HAMP" evidence="13">
    <location>
        <begin position="180"/>
        <end position="233"/>
    </location>
</feature>
<dbReference type="InterPro" id="IPR050428">
    <property type="entry name" value="TCS_sensor_his_kinase"/>
</dbReference>
<keyword evidence="4" id="KW-0597">Phosphoprotein</keyword>
<dbReference type="InterPro" id="IPR003661">
    <property type="entry name" value="HisK_dim/P_dom"/>
</dbReference>
<dbReference type="InterPro" id="IPR036890">
    <property type="entry name" value="HATPase_C_sf"/>
</dbReference>
<evidence type="ECO:0000259" key="12">
    <source>
        <dbReference type="PROSITE" id="PS50109"/>
    </source>
</evidence>
<comment type="subcellular location">
    <subcellularLocation>
        <location evidence="2">Membrane</location>
    </subcellularLocation>
</comment>
<dbReference type="SUPFAM" id="SSF158472">
    <property type="entry name" value="HAMP domain-like"/>
    <property type="match status" value="1"/>
</dbReference>
<comment type="catalytic activity">
    <reaction evidence="1">
        <text>ATP + protein L-histidine = ADP + protein N-phospho-L-histidine.</text>
        <dbReference type="EC" id="2.7.13.3"/>
    </reaction>
</comment>
<evidence type="ECO:0000256" key="3">
    <source>
        <dbReference type="ARBA" id="ARBA00012438"/>
    </source>
</evidence>
<dbReference type="FunFam" id="3.30.565.10:FF:000006">
    <property type="entry name" value="Sensor histidine kinase WalK"/>
    <property type="match status" value="1"/>
</dbReference>
<dbReference type="SUPFAM" id="SSF55874">
    <property type="entry name" value="ATPase domain of HSP90 chaperone/DNA topoisomerase II/histidine kinase"/>
    <property type="match status" value="1"/>
</dbReference>
<keyword evidence="9" id="KW-0902">Two-component regulatory system</keyword>
<comment type="caution">
    <text evidence="14">The sequence shown here is derived from an EMBL/GenBank/DDBJ whole genome shotgun (WGS) entry which is preliminary data.</text>
</comment>
<dbReference type="CDD" id="cd06225">
    <property type="entry name" value="HAMP"/>
    <property type="match status" value="1"/>
</dbReference>
<dbReference type="InterPro" id="IPR003594">
    <property type="entry name" value="HATPase_dom"/>
</dbReference>
<dbReference type="InterPro" id="IPR005467">
    <property type="entry name" value="His_kinase_dom"/>
</dbReference>
<evidence type="ECO:0000256" key="8">
    <source>
        <dbReference type="ARBA" id="ARBA00022989"/>
    </source>
</evidence>
<dbReference type="Pfam" id="PF02518">
    <property type="entry name" value="HATPase_c"/>
    <property type="match status" value="1"/>
</dbReference>
<evidence type="ECO:0000256" key="9">
    <source>
        <dbReference type="ARBA" id="ARBA00023012"/>
    </source>
</evidence>
<keyword evidence="6 11" id="KW-0812">Transmembrane</keyword>
<keyword evidence="5" id="KW-0808">Transferase</keyword>
<dbReference type="RefSeq" id="WP_138239781.1">
    <property type="nucleotide sequence ID" value="NZ_VBRY01000010.1"/>
</dbReference>
<dbReference type="Gene3D" id="1.10.287.130">
    <property type="match status" value="1"/>
</dbReference>
<feature type="transmembrane region" description="Helical" evidence="11">
    <location>
        <begin position="12"/>
        <end position="32"/>
    </location>
</feature>
<evidence type="ECO:0000259" key="13">
    <source>
        <dbReference type="PROSITE" id="PS50885"/>
    </source>
</evidence>
<reference evidence="14 15" key="1">
    <citation type="journal article" date="2019" name="Appl. Environ. Microbiol.">
        <title>Environmental Evidence and Genomic Insight of Iron-oxidizing Bacteria Preference Towards More Corrosion Resistant Stainless Steel at Higher Salinities.</title>
        <authorList>
            <person name="Garrison C.E."/>
            <person name="Price K.A."/>
            <person name="Field E.K."/>
        </authorList>
    </citation>
    <scope>NUCLEOTIDE SEQUENCE [LARGE SCALE GENOMIC DNA]</scope>
    <source>
        <strain evidence="14 15">P3</strain>
    </source>
</reference>
<dbReference type="EMBL" id="VBRY01000010">
    <property type="protein sequence ID" value="TLS66250.1"/>
    <property type="molecule type" value="Genomic_DNA"/>
</dbReference>
<dbReference type="Gene3D" id="6.10.340.10">
    <property type="match status" value="1"/>
</dbReference>
<evidence type="ECO:0000256" key="7">
    <source>
        <dbReference type="ARBA" id="ARBA00022777"/>
    </source>
</evidence>
<dbReference type="Pfam" id="PF00512">
    <property type="entry name" value="HisKA"/>
    <property type="match status" value="1"/>
</dbReference>
<dbReference type="CDD" id="cd00082">
    <property type="entry name" value="HisKA"/>
    <property type="match status" value="1"/>
</dbReference>
<dbReference type="PANTHER" id="PTHR45436">
    <property type="entry name" value="SENSOR HISTIDINE KINASE YKOH"/>
    <property type="match status" value="1"/>
</dbReference>
<feature type="transmembrane region" description="Helical" evidence="11">
    <location>
        <begin position="159"/>
        <end position="179"/>
    </location>
</feature>
<protein>
    <recommendedName>
        <fullName evidence="3">histidine kinase</fullName>
        <ecNumber evidence="3">2.7.13.3</ecNumber>
    </recommendedName>
</protein>
<keyword evidence="7 14" id="KW-0418">Kinase</keyword>
<gene>
    <name evidence="14" type="ORF">FEF65_10530</name>
</gene>
<dbReference type="AlphaFoldDB" id="A0A5R9GJ38"/>
<feature type="domain" description="Histidine kinase" evidence="12">
    <location>
        <begin position="241"/>
        <end position="456"/>
    </location>
</feature>
<dbReference type="PROSITE" id="PS50109">
    <property type="entry name" value="HIS_KIN"/>
    <property type="match status" value="1"/>
</dbReference>
<dbReference type="PRINTS" id="PR00344">
    <property type="entry name" value="BCTRLSENSOR"/>
</dbReference>
<keyword evidence="10 11" id="KW-0472">Membrane</keyword>
<name>A0A5R9GJ38_9PROT</name>
<keyword evidence="15" id="KW-1185">Reference proteome</keyword>
<sequence>MFQTLRSRLAFWHALIFAGMAVVIFVIAYQTVANQLLASLSEELHDTAVEFSDLYRTGGIRDLREEVASESLSHDGDRFFARYLDAAGNTLMVNHPRTWTHPLPLPDLQGAALQWFDIIINDGGERARMLALRSHDGGWIQVGMSLQTYDTQLRQIIRIFVWSLLVLVLVGMLVGWLQVRHVLAGVDQIRRTAMEIGEGDLDHRLVLDRHGRELVELADGFNTMLDRIQRLLGEMRDVSDHIAHDLRTPVARIRGMAESALMTRGEYAPDGEALALIIEESDRLSAMINTMLEIAQTDSGVTTLKKQTVDFSGLLQDACELFLPVAEDAGIDVTLVAGEQPLLIDGDAGRLQRLIANLLDNAIKFTPRGGRIACAAGIVDGWIELVIRDSGSGISDEALPHIFDRFYRADHSRSTPGNGLGLSYAQSIVRAHGGGIEVTSVYGEGTTVVVRLPAPHLV</sequence>
<evidence type="ECO:0000256" key="10">
    <source>
        <dbReference type="ARBA" id="ARBA00023136"/>
    </source>
</evidence>
<dbReference type="SMART" id="SM00304">
    <property type="entry name" value="HAMP"/>
    <property type="match status" value="1"/>
</dbReference>
<evidence type="ECO:0000256" key="1">
    <source>
        <dbReference type="ARBA" id="ARBA00000085"/>
    </source>
</evidence>
<dbReference type="InterPro" id="IPR036097">
    <property type="entry name" value="HisK_dim/P_sf"/>
</dbReference>
<dbReference type="Gene3D" id="3.30.565.10">
    <property type="entry name" value="Histidine kinase-like ATPase, C-terminal domain"/>
    <property type="match status" value="1"/>
</dbReference>
<accession>A0A5R9GJ38</accession>
<dbReference type="PROSITE" id="PS50885">
    <property type="entry name" value="HAMP"/>
    <property type="match status" value="1"/>
</dbReference>
<evidence type="ECO:0000256" key="11">
    <source>
        <dbReference type="SAM" id="Phobius"/>
    </source>
</evidence>
<dbReference type="InterPro" id="IPR003660">
    <property type="entry name" value="HAMP_dom"/>
</dbReference>
<dbReference type="Pfam" id="PF00672">
    <property type="entry name" value="HAMP"/>
    <property type="match status" value="1"/>
</dbReference>
<dbReference type="PANTHER" id="PTHR45436:SF8">
    <property type="entry name" value="HISTIDINE KINASE"/>
    <property type="match status" value="1"/>
</dbReference>
<evidence type="ECO:0000256" key="6">
    <source>
        <dbReference type="ARBA" id="ARBA00022692"/>
    </source>
</evidence>
<evidence type="ECO:0000256" key="5">
    <source>
        <dbReference type="ARBA" id="ARBA00022679"/>
    </source>
</evidence>
<evidence type="ECO:0000256" key="2">
    <source>
        <dbReference type="ARBA" id="ARBA00004370"/>
    </source>
</evidence>
<dbReference type="Proteomes" id="UP000306585">
    <property type="component" value="Unassembled WGS sequence"/>
</dbReference>
<dbReference type="CDD" id="cd00075">
    <property type="entry name" value="HATPase"/>
    <property type="match status" value="1"/>
</dbReference>
<dbReference type="SUPFAM" id="SSF47384">
    <property type="entry name" value="Homodimeric domain of signal transducing histidine kinase"/>
    <property type="match status" value="1"/>
</dbReference>
<dbReference type="SMART" id="SM00387">
    <property type="entry name" value="HATPase_c"/>
    <property type="match status" value="1"/>
</dbReference>
<evidence type="ECO:0000256" key="4">
    <source>
        <dbReference type="ARBA" id="ARBA00022553"/>
    </source>
</evidence>
<evidence type="ECO:0000313" key="14">
    <source>
        <dbReference type="EMBL" id="TLS66250.1"/>
    </source>
</evidence>
<dbReference type="InterPro" id="IPR004358">
    <property type="entry name" value="Sig_transdc_His_kin-like_C"/>
</dbReference>
<keyword evidence="8 11" id="KW-1133">Transmembrane helix</keyword>
<proteinExistence type="predicted"/>
<dbReference type="GO" id="GO:0000155">
    <property type="term" value="F:phosphorelay sensor kinase activity"/>
    <property type="evidence" value="ECO:0007669"/>
    <property type="project" value="InterPro"/>
</dbReference>
<dbReference type="GO" id="GO:0005886">
    <property type="term" value="C:plasma membrane"/>
    <property type="evidence" value="ECO:0007669"/>
    <property type="project" value="TreeGrafter"/>
</dbReference>
<dbReference type="SMART" id="SM00388">
    <property type="entry name" value="HisKA"/>
    <property type="match status" value="1"/>
</dbReference>
<dbReference type="EC" id="2.7.13.3" evidence="3"/>